<evidence type="ECO:0000313" key="1">
    <source>
        <dbReference type="EMBL" id="GGS57214.1"/>
    </source>
</evidence>
<name>A0A918GS17_9PSEU</name>
<sequence length="67" mass="7039">MKVLFSFSFAVRLGFWMLLAGFAAGLLTGYQATAATATELPVDPRSIGAVHCLDRSGPPCTPTSFSS</sequence>
<reference evidence="1" key="1">
    <citation type="journal article" date="2014" name="Int. J. Syst. Evol. Microbiol.">
        <title>Complete genome sequence of Corynebacterium casei LMG S-19264T (=DSM 44701T), isolated from a smear-ripened cheese.</title>
        <authorList>
            <consortium name="US DOE Joint Genome Institute (JGI-PGF)"/>
            <person name="Walter F."/>
            <person name="Albersmeier A."/>
            <person name="Kalinowski J."/>
            <person name="Ruckert C."/>
        </authorList>
    </citation>
    <scope>NUCLEOTIDE SEQUENCE</scope>
    <source>
        <strain evidence="1">JCM 3276</strain>
    </source>
</reference>
<evidence type="ECO:0000313" key="2">
    <source>
        <dbReference type="Proteomes" id="UP000660680"/>
    </source>
</evidence>
<gene>
    <name evidence="1" type="ORF">GCM10010171_60190</name>
</gene>
<proteinExistence type="predicted"/>
<dbReference type="AlphaFoldDB" id="A0A918GS17"/>
<keyword evidence="2" id="KW-1185">Reference proteome</keyword>
<organism evidence="1 2">
    <name type="scientific">Actinokineospora fastidiosa</name>
    <dbReference type="NCBI Taxonomy" id="1816"/>
    <lineage>
        <taxon>Bacteria</taxon>
        <taxon>Bacillati</taxon>
        <taxon>Actinomycetota</taxon>
        <taxon>Actinomycetes</taxon>
        <taxon>Pseudonocardiales</taxon>
        <taxon>Pseudonocardiaceae</taxon>
        <taxon>Actinokineospora</taxon>
    </lineage>
</organism>
<dbReference type="EMBL" id="BMRB01000009">
    <property type="protein sequence ID" value="GGS57214.1"/>
    <property type="molecule type" value="Genomic_DNA"/>
</dbReference>
<dbReference type="Proteomes" id="UP000660680">
    <property type="component" value="Unassembled WGS sequence"/>
</dbReference>
<reference evidence="1" key="2">
    <citation type="submission" date="2020-09" db="EMBL/GenBank/DDBJ databases">
        <authorList>
            <person name="Sun Q."/>
            <person name="Ohkuma M."/>
        </authorList>
    </citation>
    <scope>NUCLEOTIDE SEQUENCE</scope>
    <source>
        <strain evidence="1">JCM 3276</strain>
    </source>
</reference>
<protein>
    <submittedName>
        <fullName evidence="1">Uncharacterized protein</fullName>
    </submittedName>
</protein>
<comment type="caution">
    <text evidence="1">The sequence shown here is derived from an EMBL/GenBank/DDBJ whole genome shotgun (WGS) entry which is preliminary data.</text>
</comment>
<accession>A0A918GS17</accession>